<gene>
    <name evidence="3" type="ORF">TOLI1172_LOCUS3089</name>
</gene>
<evidence type="ECO:0000256" key="1">
    <source>
        <dbReference type="SAM" id="Coils"/>
    </source>
</evidence>
<organism evidence="3">
    <name type="scientific">Timspurckia oligopyrenoides</name>
    <dbReference type="NCBI Taxonomy" id="708627"/>
    <lineage>
        <taxon>Eukaryota</taxon>
        <taxon>Rhodophyta</taxon>
        <taxon>Bangiophyceae</taxon>
        <taxon>Porphyridiales</taxon>
        <taxon>Porphyridiaceae</taxon>
        <taxon>Timspurckia</taxon>
    </lineage>
</organism>
<keyword evidence="1" id="KW-0175">Coiled coil</keyword>
<sequence length="280" mass="31678">MQQHFGEEMKLSPHRIRINVFDGPSSKEEKDLFRERILKSWKLRYDNEQALLKRQRMSGDCSVRCNQTCGNVACRSSGENERVDFVNDEELQINVFQCELEALKKKRSALLQKLEKLKAIREQKKVELGHSDDARIGENNRKKESVAPENSRRIQADATQLNEQLKMGNVESRHQQFPNAGVEQGEQQLQAQQGVVQENGLDSNASRKRRFSPVENVDLDALKKHAAARNSVLDTNGSNTSLRFPENDTCGAGHTEAMKNASDLRLQVSDAQVTLGHQAN</sequence>
<reference evidence="3" key="1">
    <citation type="submission" date="2021-01" db="EMBL/GenBank/DDBJ databases">
        <authorList>
            <person name="Corre E."/>
            <person name="Pelletier E."/>
            <person name="Niang G."/>
            <person name="Scheremetjew M."/>
            <person name="Finn R."/>
            <person name="Kale V."/>
            <person name="Holt S."/>
            <person name="Cochrane G."/>
            <person name="Meng A."/>
            <person name="Brown T."/>
            <person name="Cohen L."/>
        </authorList>
    </citation>
    <scope>NUCLEOTIDE SEQUENCE</scope>
    <source>
        <strain evidence="3">CCMP3278</strain>
    </source>
</reference>
<dbReference type="AlphaFoldDB" id="A0A7S0ZDT9"/>
<evidence type="ECO:0000256" key="2">
    <source>
        <dbReference type="SAM" id="MobiDB-lite"/>
    </source>
</evidence>
<proteinExistence type="predicted"/>
<feature type="region of interest" description="Disordered" evidence="2">
    <location>
        <begin position="134"/>
        <end position="154"/>
    </location>
</feature>
<evidence type="ECO:0000313" key="3">
    <source>
        <dbReference type="EMBL" id="CAD8818700.1"/>
    </source>
</evidence>
<name>A0A7S0ZDT9_9RHOD</name>
<dbReference type="EMBL" id="HBFP01004344">
    <property type="protein sequence ID" value="CAD8818700.1"/>
    <property type="molecule type" value="Transcribed_RNA"/>
</dbReference>
<accession>A0A7S0ZDT9</accession>
<feature type="coiled-coil region" evidence="1">
    <location>
        <begin position="86"/>
        <end position="127"/>
    </location>
</feature>
<protein>
    <submittedName>
        <fullName evidence="3">Uncharacterized protein</fullName>
    </submittedName>
</protein>